<keyword evidence="2" id="KW-1185">Reference proteome</keyword>
<dbReference type="EMBL" id="JAWZYT010001818">
    <property type="protein sequence ID" value="KAK4308971.1"/>
    <property type="molecule type" value="Genomic_DNA"/>
</dbReference>
<dbReference type="Proteomes" id="UP001292094">
    <property type="component" value="Unassembled WGS sequence"/>
</dbReference>
<dbReference type="AlphaFoldDB" id="A0AAE1PIK2"/>
<name>A0AAE1PIK2_9EUCA</name>
<organism evidence="1 2">
    <name type="scientific">Petrolisthes manimaculis</name>
    <dbReference type="NCBI Taxonomy" id="1843537"/>
    <lineage>
        <taxon>Eukaryota</taxon>
        <taxon>Metazoa</taxon>
        <taxon>Ecdysozoa</taxon>
        <taxon>Arthropoda</taxon>
        <taxon>Crustacea</taxon>
        <taxon>Multicrustacea</taxon>
        <taxon>Malacostraca</taxon>
        <taxon>Eumalacostraca</taxon>
        <taxon>Eucarida</taxon>
        <taxon>Decapoda</taxon>
        <taxon>Pleocyemata</taxon>
        <taxon>Anomura</taxon>
        <taxon>Galatheoidea</taxon>
        <taxon>Porcellanidae</taxon>
        <taxon>Petrolisthes</taxon>
    </lineage>
</organism>
<reference evidence="1" key="1">
    <citation type="submission" date="2023-11" db="EMBL/GenBank/DDBJ databases">
        <title>Genome assemblies of two species of porcelain crab, Petrolisthes cinctipes and Petrolisthes manimaculis (Anomura: Porcellanidae).</title>
        <authorList>
            <person name="Angst P."/>
        </authorList>
    </citation>
    <scope>NUCLEOTIDE SEQUENCE</scope>
    <source>
        <strain evidence="1">PB745_02</strain>
        <tissue evidence="1">Gill</tissue>
    </source>
</reference>
<protein>
    <submittedName>
        <fullName evidence="1">Uncharacterized protein</fullName>
    </submittedName>
</protein>
<proteinExistence type="predicted"/>
<accession>A0AAE1PIK2</accession>
<comment type="caution">
    <text evidence="1">The sequence shown here is derived from an EMBL/GenBank/DDBJ whole genome shotgun (WGS) entry which is preliminary data.</text>
</comment>
<evidence type="ECO:0000313" key="2">
    <source>
        <dbReference type="Proteomes" id="UP001292094"/>
    </source>
</evidence>
<evidence type="ECO:0000313" key="1">
    <source>
        <dbReference type="EMBL" id="KAK4308971.1"/>
    </source>
</evidence>
<gene>
    <name evidence="1" type="ORF">Pmani_019376</name>
</gene>
<sequence length="70" mass="8036">MTDATRGQSNINTTTCCKADLLFVWDRGERLAGGRRDCIYSRLAAYNPMDMEREEVECMGVKLREMVELD</sequence>